<dbReference type="InterPro" id="IPR005467">
    <property type="entry name" value="His_kinase_dom"/>
</dbReference>
<protein>
    <recommendedName>
        <fullName evidence="3">histidine kinase</fullName>
        <ecNumber evidence="3">2.7.13.3</ecNumber>
    </recommendedName>
</protein>
<evidence type="ECO:0000256" key="5">
    <source>
        <dbReference type="ARBA" id="ARBA00022679"/>
    </source>
</evidence>
<evidence type="ECO:0000313" key="14">
    <source>
        <dbReference type="Proteomes" id="UP000013785"/>
    </source>
</evidence>
<dbReference type="GO" id="GO:0016036">
    <property type="term" value="P:cellular response to phosphate starvation"/>
    <property type="evidence" value="ECO:0007669"/>
    <property type="project" value="TreeGrafter"/>
</dbReference>
<feature type="transmembrane region" description="Helical" evidence="11">
    <location>
        <begin position="15"/>
        <end position="35"/>
    </location>
</feature>
<keyword evidence="14" id="KW-1185">Reference proteome</keyword>
<dbReference type="RefSeq" id="WP_010768207.1">
    <property type="nucleotide sequence ID" value="NZ_ASWE01000003.1"/>
</dbReference>
<dbReference type="OrthoDB" id="9780487at2"/>
<dbReference type="InterPro" id="IPR003594">
    <property type="entry name" value="HATPase_dom"/>
</dbReference>
<evidence type="ECO:0000256" key="4">
    <source>
        <dbReference type="ARBA" id="ARBA00022475"/>
    </source>
</evidence>
<dbReference type="SMART" id="SM00387">
    <property type="entry name" value="HATPase_c"/>
    <property type="match status" value="1"/>
</dbReference>
<dbReference type="eggNOG" id="COG2205">
    <property type="taxonomic scope" value="Bacteria"/>
</dbReference>
<organism evidence="13 14">
    <name type="scientific">Enterococcus phoeniculicola ATCC BAA-412</name>
    <dbReference type="NCBI Taxonomy" id="1158610"/>
    <lineage>
        <taxon>Bacteria</taxon>
        <taxon>Bacillati</taxon>
        <taxon>Bacillota</taxon>
        <taxon>Bacilli</taxon>
        <taxon>Lactobacillales</taxon>
        <taxon>Enterococcaceae</taxon>
        <taxon>Enterococcus</taxon>
    </lineage>
</organism>
<gene>
    <name evidence="13" type="ORF">UC3_01544</name>
</gene>
<dbReference type="GO" id="GO:0000155">
    <property type="term" value="F:phosphorelay sensor kinase activity"/>
    <property type="evidence" value="ECO:0007669"/>
    <property type="project" value="TreeGrafter"/>
</dbReference>
<evidence type="ECO:0000256" key="3">
    <source>
        <dbReference type="ARBA" id="ARBA00012438"/>
    </source>
</evidence>
<evidence type="ECO:0000256" key="9">
    <source>
        <dbReference type="ARBA" id="ARBA00023012"/>
    </source>
</evidence>
<dbReference type="STRING" id="154621.RV11_GL002476"/>
<accession>R3WB82</accession>
<dbReference type="AlphaFoldDB" id="R3WB82"/>
<comment type="caution">
    <text evidence="13">The sequence shown here is derived from an EMBL/GenBank/DDBJ whole genome shotgun (WGS) entry which is preliminary data.</text>
</comment>
<dbReference type="EC" id="2.7.13.3" evidence="3"/>
<evidence type="ECO:0000256" key="7">
    <source>
        <dbReference type="ARBA" id="ARBA00022777"/>
    </source>
</evidence>
<evidence type="ECO:0000313" key="13">
    <source>
        <dbReference type="EMBL" id="EOL44727.1"/>
    </source>
</evidence>
<evidence type="ECO:0000256" key="11">
    <source>
        <dbReference type="SAM" id="Phobius"/>
    </source>
</evidence>
<keyword evidence="8 11" id="KW-1133">Transmembrane helix</keyword>
<evidence type="ECO:0000256" key="8">
    <source>
        <dbReference type="ARBA" id="ARBA00022989"/>
    </source>
</evidence>
<name>R3WB82_9ENTE</name>
<feature type="transmembrane region" description="Helical" evidence="11">
    <location>
        <begin position="47"/>
        <end position="64"/>
    </location>
</feature>
<dbReference type="InterPro" id="IPR036890">
    <property type="entry name" value="HATPase_C_sf"/>
</dbReference>
<dbReference type="Pfam" id="PF02518">
    <property type="entry name" value="HATPase_c"/>
    <property type="match status" value="1"/>
</dbReference>
<dbReference type="GO" id="GO:0005886">
    <property type="term" value="C:plasma membrane"/>
    <property type="evidence" value="ECO:0007669"/>
    <property type="project" value="UniProtKB-SubCell"/>
</dbReference>
<keyword evidence="4" id="KW-1003">Cell membrane</keyword>
<dbReference type="EMBL" id="AJAT01000013">
    <property type="protein sequence ID" value="EOL44727.1"/>
    <property type="molecule type" value="Genomic_DNA"/>
</dbReference>
<dbReference type="GO" id="GO:0004721">
    <property type="term" value="F:phosphoprotein phosphatase activity"/>
    <property type="evidence" value="ECO:0007669"/>
    <property type="project" value="TreeGrafter"/>
</dbReference>
<evidence type="ECO:0000256" key="1">
    <source>
        <dbReference type="ARBA" id="ARBA00000085"/>
    </source>
</evidence>
<keyword evidence="6 11" id="KW-0812">Transmembrane</keyword>
<keyword evidence="9" id="KW-0902">Two-component regulatory system</keyword>
<sequence length="333" mass="38949">MKKNSAFIGQLIRDYIWQILLYVLILGLVTVTFYLHNLPWTAYQDAILFSFPLVFGLFIIKVSVDWYKHKKLQRLAEKDWQVESLDELPRQTLLENDYARLLESLSNRVGQISYQKEQQQTELIDYYALWSHQIKTPLAALDLMIQVEESPRKKELKNEIFKIQQYLDMMLQYLRMESMENDFVFRELSLEQVVKPIIRKFAPFFIEKDLELDLQIENVHLVSDEKWLSFILEQIIFNGIKYTKTGKLTIKSETPYSFMIRDTGQGILEEDIPRVFEKGYTGLNGRTNQKATGLGLYMSKEIADKLGIQLTLTSKIGNGTSVLFSWNQAGSKE</sequence>
<evidence type="ECO:0000256" key="2">
    <source>
        <dbReference type="ARBA" id="ARBA00004651"/>
    </source>
</evidence>
<keyword evidence="10 11" id="KW-0472">Membrane</keyword>
<keyword evidence="5" id="KW-0808">Transferase</keyword>
<dbReference type="PROSITE" id="PS50109">
    <property type="entry name" value="HIS_KIN"/>
    <property type="match status" value="1"/>
</dbReference>
<comment type="catalytic activity">
    <reaction evidence="1">
        <text>ATP + protein L-histidine = ADP + protein N-phospho-L-histidine.</text>
        <dbReference type="EC" id="2.7.13.3"/>
    </reaction>
</comment>
<evidence type="ECO:0000256" key="10">
    <source>
        <dbReference type="ARBA" id="ARBA00023136"/>
    </source>
</evidence>
<dbReference type="Gene3D" id="3.30.565.10">
    <property type="entry name" value="Histidine kinase-like ATPase, C-terminal domain"/>
    <property type="match status" value="1"/>
</dbReference>
<proteinExistence type="predicted"/>
<evidence type="ECO:0000259" key="12">
    <source>
        <dbReference type="PROSITE" id="PS50109"/>
    </source>
</evidence>
<feature type="domain" description="Histidine kinase" evidence="12">
    <location>
        <begin position="129"/>
        <end position="330"/>
    </location>
</feature>
<keyword evidence="7" id="KW-0418">Kinase</keyword>
<dbReference type="Proteomes" id="UP000013785">
    <property type="component" value="Unassembled WGS sequence"/>
</dbReference>
<dbReference type="PANTHER" id="PTHR45453:SF2">
    <property type="entry name" value="HISTIDINE KINASE"/>
    <property type="match status" value="1"/>
</dbReference>
<evidence type="ECO:0000256" key="6">
    <source>
        <dbReference type="ARBA" id="ARBA00022692"/>
    </source>
</evidence>
<dbReference type="SUPFAM" id="SSF55874">
    <property type="entry name" value="ATPase domain of HSP90 chaperone/DNA topoisomerase II/histidine kinase"/>
    <property type="match status" value="1"/>
</dbReference>
<dbReference type="HOGENOM" id="CLU_000445_13_0_9"/>
<dbReference type="PATRIC" id="fig|1158610.3.peg.1529"/>
<comment type="subcellular location">
    <subcellularLocation>
        <location evidence="2">Cell membrane</location>
        <topology evidence="2">Multi-pass membrane protein</topology>
    </subcellularLocation>
</comment>
<dbReference type="PANTHER" id="PTHR45453">
    <property type="entry name" value="PHOSPHATE REGULON SENSOR PROTEIN PHOR"/>
    <property type="match status" value="1"/>
</dbReference>
<dbReference type="InterPro" id="IPR050351">
    <property type="entry name" value="BphY/WalK/GraS-like"/>
</dbReference>
<reference evidence="13 14" key="1">
    <citation type="submission" date="2013-02" db="EMBL/GenBank/DDBJ databases">
        <title>The Genome Sequence of Enterococcus phoeniculicola BAA-412.</title>
        <authorList>
            <consortium name="The Broad Institute Genome Sequencing Platform"/>
            <consortium name="The Broad Institute Genome Sequencing Center for Infectious Disease"/>
            <person name="Earl A.M."/>
            <person name="Gilmore M.S."/>
            <person name="Lebreton F."/>
            <person name="Walker B."/>
            <person name="Young S.K."/>
            <person name="Zeng Q."/>
            <person name="Gargeya S."/>
            <person name="Fitzgerald M."/>
            <person name="Haas B."/>
            <person name="Abouelleil A."/>
            <person name="Alvarado L."/>
            <person name="Arachchi H.M."/>
            <person name="Berlin A.M."/>
            <person name="Chapman S.B."/>
            <person name="Dewar J."/>
            <person name="Goldberg J."/>
            <person name="Griggs A."/>
            <person name="Gujja S."/>
            <person name="Hansen M."/>
            <person name="Howarth C."/>
            <person name="Imamovic A."/>
            <person name="Larimer J."/>
            <person name="McCowan C."/>
            <person name="Murphy C."/>
            <person name="Neiman D."/>
            <person name="Pearson M."/>
            <person name="Priest M."/>
            <person name="Roberts A."/>
            <person name="Saif S."/>
            <person name="Shea T."/>
            <person name="Sisk P."/>
            <person name="Sykes S."/>
            <person name="Wortman J."/>
            <person name="Nusbaum C."/>
            <person name="Birren B."/>
        </authorList>
    </citation>
    <scope>NUCLEOTIDE SEQUENCE [LARGE SCALE GENOMIC DNA]</scope>
    <source>
        <strain evidence="13 14">ATCC BAA-412</strain>
    </source>
</reference>